<comment type="caution">
    <text evidence="2">The sequence shown here is derived from an EMBL/GenBank/DDBJ whole genome shotgun (WGS) entry which is preliminary data.</text>
</comment>
<dbReference type="PANTHER" id="PTHR14237">
    <property type="entry name" value="MOLYBDOPTERIN COFACTOR SULFURASE MOSC"/>
    <property type="match status" value="1"/>
</dbReference>
<dbReference type="Pfam" id="PF03473">
    <property type="entry name" value="MOSC"/>
    <property type="match status" value="1"/>
</dbReference>
<feature type="domain" description="MOSC" evidence="1">
    <location>
        <begin position="140"/>
        <end position="297"/>
    </location>
</feature>
<evidence type="ECO:0000313" key="3">
    <source>
        <dbReference type="Proteomes" id="UP000233565"/>
    </source>
</evidence>
<dbReference type="Proteomes" id="UP000233565">
    <property type="component" value="Unassembled WGS sequence"/>
</dbReference>
<protein>
    <recommendedName>
        <fullName evidence="1">MOSC domain-containing protein</fullName>
    </recommendedName>
</protein>
<dbReference type="SUPFAM" id="SSF50800">
    <property type="entry name" value="PK beta-barrel domain-like"/>
    <property type="match status" value="1"/>
</dbReference>
<keyword evidence="3" id="KW-1185">Reference proteome</keyword>
<accession>A0ABX4QYA8</accession>
<sequence length="297" mass="32198">MRRCRAGTRSCSAAARATDVRLTALNVHPLKSGAIRPVRSVSVSPSGLADDRAWMLVDPDGHMVSAREVHELFTIVADTPATDATLDRALRLRAPGHPDLLLDHPVAARLPVRLFSLHLEATPAGPGADAWLREVLGHDVRLVWCDDPTRRSLQPGVSEPGDHAAFPDAFPVTLASTASLGRLNDWIVETALERGEDVPPPLPMSRFRPNVVVDGEVPFAEDGWTRVRIGDVELRAGKPVGRCVMTTIDPRTLETAKEPIRTLARHRRSPDGDTLFAVHLVPVSGGRIQVGDEVTVS</sequence>
<evidence type="ECO:0000313" key="2">
    <source>
        <dbReference type="EMBL" id="PKH41498.1"/>
    </source>
</evidence>
<dbReference type="EMBL" id="PJBV01000015">
    <property type="protein sequence ID" value="PKH41498.1"/>
    <property type="molecule type" value="Genomic_DNA"/>
</dbReference>
<organism evidence="2 3">
    <name type="scientific">Nocardioides alpinus</name>
    <dbReference type="NCBI Taxonomy" id="748909"/>
    <lineage>
        <taxon>Bacteria</taxon>
        <taxon>Bacillati</taxon>
        <taxon>Actinomycetota</taxon>
        <taxon>Actinomycetes</taxon>
        <taxon>Propionibacteriales</taxon>
        <taxon>Nocardioidaceae</taxon>
        <taxon>Nocardioides</taxon>
    </lineage>
</organism>
<dbReference type="Pfam" id="PF03476">
    <property type="entry name" value="MOSC_N"/>
    <property type="match status" value="1"/>
</dbReference>
<dbReference type="SUPFAM" id="SSF141673">
    <property type="entry name" value="MOSC N-terminal domain-like"/>
    <property type="match status" value="1"/>
</dbReference>
<dbReference type="PROSITE" id="PS51340">
    <property type="entry name" value="MOSC"/>
    <property type="match status" value="1"/>
</dbReference>
<proteinExistence type="predicted"/>
<name>A0ABX4QYA8_9ACTN</name>
<dbReference type="InterPro" id="IPR005302">
    <property type="entry name" value="MoCF_Sase_C"/>
</dbReference>
<dbReference type="InterPro" id="IPR005303">
    <property type="entry name" value="MOCOS_middle"/>
</dbReference>
<reference evidence="2 3" key="1">
    <citation type="submission" date="2017-12" db="EMBL/GenBank/DDBJ databases">
        <title>Pharmacopeia of the Arctic Ocean.</title>
        <authorList>
            <person name="Collins E."/>
            <person name="Ducluzeau A.-L."/>
        </authorList>
    </citation>
    <scope>NUCLEOTIDE SEQUENCE [LARGE SCALE GENOMIC DNA]</scope>
    <source>
        <strain evidence="2 3">DSM 23325</strain>
    </source>
</reference>
<dbReference type="PANTHER" id="PTHR14237:SF19">
    <property type="entry name" value="MITOCHONDRIAL AMIDOXIME REDUCING COMPONENT 1"/>
    <property type="match status" value="1"/>
</dbReference>
<evidence type="ECO:0000259" key="1">
    <source>
        <dbReference type="PROSITE" id="PS51340"/>
    </source>
</evidence>
<dbReference type="InterPro" id="IPR011037">
    <property type="entry name" value="Pyrv_Knase-like_insert_dom_sf"/>
</dbReference>
<gene>
    <name evidence="2" type="ORF">CXG46_10055</name>
</gene>